<evidence type="ECO:0000256" key="5">
    <source>
        <dbReference type="ARBA" id="ARBA00022989"/>
    </source>
</evidence>
<organism evidence="9 10">
    <name type="scientific">Parasponia andersonii</name>
    <name type="common">Sponia andersonii</name>
    <dbReference type="NCBI Taxonomy" id="3476"/>
    <lineage>
        <taxon>Eukaryota</taxon>
        <taxon>Viridiplantae</taxon>
        <taxon>Streptophyta</taxon>
        <taxon>Embryophyta</taxon>
        <taxon>Tracheophyta</taxon>
        <taxon>Spermatophyta</taxon>
        <taxon>Magnoliopsida</taxon>
        <taxon>eudicotyledons</taxon>
        <taxon>Gunneridae</taxon>
        <taxon>Pentapetalae</taxon>
        <taxon>rosids</taxon>
        <taxon>fabids</taxon>
        <taxon>Rosales</taxon>
        <taxon>Cannabaceae</taxon>
        <taxon>Parasponia</taxon>
    </lineage>
</organism>
<dbReference type="Proteomes" id="UP000237105">
    <property type="component" value="Unassembled WGS sequence"/>
</dbReference>
<name>A0A2P5B554_PARAD</name>
<proteinExistence type="inferred from homology"/>
<keyword evidence="10" id="KW-1185">Reference proteome</keyword>
<evidence type="ECO:0000256" key="1">
    <source>
        <dbReference type="ARBA" id="ARBA00004162"/>
    </source>
</evidence>
<keyword evidence="3" id="KW-1003">Cell membrane</keyword>
<evidence type="ECO:0000256" key="6">
    <source>
        <dbReference type="ARBA" id="ARBA00023136"/>
    </source>
</evidence>
<comment type="similarity">
    <text evidence="7">Belongs to the DVL/RTFL small polypeptides family.</text>
</comment>
<dbReference type="STRING" id="3476.A0A2P5B554"/>
<keyword evidence="5" id="KW-1133">Transmembrane helix</keyword>
<dbReference type="InterPro" id="IPR051525">
    <property type="entry name" value="DVL_RTFL_regulatory"/>
</dbReference>
<reference evidence="10" key="1">
    <citation type="submission" date="2016-06" db="EMBL/GenBank/DDBJ databases">
        <title>Parallel loss of symbiosis genes in relatives of nitrogen-fixing non-legume Parasponia.</title>
        <authorList>
            <person name="Van Velzen R."/>
            <person name="Holmer R."/>
            <person name="Bu F."/>
            <person name="Rutten L."/>
            <person name="Van Zeijl A."/>
            <person name="Liu W."/>
            <person name="Santuari L."/>
            <person name="Cao Q."/>
            <person name="Sharma T."/>
            <person name="Shen D."/>
            <person name="Roswanjaya Y."/>
            <person name="Wardhani T."/>
            <person name="Kalhor M.S."/>
            <person name="Jansen J."/>
            <person name="Van den Hoogen J."/>
            <person name="Gungor B."/>
            <person name="Hartog M."/>
            <person name="Hontelez J."/>
            <person name="Verver J."/>
            <person name="Yang W.-C."/>
            <person name="Schijlen E."/>
            <person name="Repin R."/>
            <person name="Schilthuizen M."/>
            <person name="Schranz E."/>
            <person name="Heidstra R."/>
            <person name="Miyata K."/>
            <person name="Fedorova E."/>
            <person name="Kohlen W."/>
            <person name="Bisseling T."/>
            <person name="Smit S."/>
            <person name="Geurts R."/>
        </authorList>
    </citation>
    <scope>NUCLEOTIDE SEQUENCE [LARGE SCALE GENOMIC DNA]</scope>
    <source>
        <strain evidence="10">cv. WU1-14</strain>
    </source>
</reference>
<dbReference type="GO" id="GO:0005886">
    <property type="term" value="C:plasma membrane"/>
    <property type="evidence" value="ECO:0007669"/>
    <property type="project" value="UniProtKB-SubCell"/>
</dbReference>
<keyword evidence="4" id="KW-0812">Transmembrane</keyword>
<evidence type="ECO:0000256" key="4">
    <source>
        <dbReference type="ARBA" id="ARBA00022692"/>
    </source>
</evidence>
<sequence>MDRCRFERSSSTQGEKRESKEEGSGLKKRCVEMAKEQRSRFYIFRRCITMLLCWHKYENH</sequence>
<comment type="subcellular location">
    <subcellularLocation>
        <location evidence="1">Cell membrane</location>
        <topology evidence="1">Single-pass membrane protein</topology>
    </subcellularLocation>
</comment>
<dbReference type="EMBL" id="JXTB01000361">
    <property type="protein sequence ID" value="PON43922.1"/>
    <property type="molecule type" value="Genomic_DNA"/>
</dbReference>
<protein>
    <submittedName>
        <fullName evidence="9">DEVIL-like protein</fullName>
    </submittedName>
</protein>
<evidence type="ECO:0000256" key="3">
    <source>
        <dbReference type="ARBA" id="ARBA00022475"/>
    </source>
</evidence>
<dbReference type="PANTHER" id="PTHR33102">
    <property type="entry name" value="DVL19-RELATED-RELATED"/>
    <property type="match status" value="1"/>
</dbReference>
<dbReference type="AlphaFoldDB" id="A0A2P5B554"/>
<evidence type="ECO:0000313" key="10">
    <source>
        <dbReference type="Proteomes" id="UP000237105"/>
    </source>
</evidence>
<dbReference type="GO" id="GO:0008285">
    <property type="term" value="P:negative regulation of cell population proliferation"/>
    <property type="evidence" value="ECO:0007669"/>
    <property type="project" value="InterPro"/>
</dbReference>
<keyword evidence="2" id="KW-0217">Developmental protein</keyword>
<comment type="caution">
    <text evidence="9">The sequence shown here is derived from an EMBL/GenBank/DDBJ whole genome shotgun (WGS) entry which is preliminary data.</text>
</comment>
<evidence type="ECO:0000256" key="2">
    <source>
        <dbReference type="ARBA" id="ARBA00022473"/>
    </source>
</evidence>
<evidence type="ECO:0000313" key="9">
    <source>
        <dbReference type="EMBL" id="PON43922.1"/>
    </source>
</evidence>
<dbReference type="OrthoDB" id="1613769at2759"/>
<dbReference type="GO" id="GO:0048367">
    <property type="term" value="P:shoot system development"/>
    <property type="evidence" value="ECO:0007669"/>
    <property type="project" value="UniProtKB-ARBA"/>
</dbReference>
<evidence type="ECO:0000256" key="7">
    <source>
        <dbReference type="ARBA" id="ARBA00024340"/>
    </source>
</evidence>
<feature type="region of interest" description="Disordered" evidence="8">
    <location>
        <begin position="1"/>
        <end position="26"/>
    </location>
</feature>
<accession>A0A2P5B554</accession>
<dbReference type="InterPro" id="IPR012552">
    <property type="entry name" value="DVL"/>
</dbReference>
<keyword evidence="6" id="KW-0472">Membrane</keyword>
<gene>
    <name evidence="9" type="primary">PanDVL13</name>
    <name evidence="9" type="ORF">PanWU01x14_270490</name>
</gene>
<evidence type="ECO:0000256" key="8">
    <source>
        <dbReference type="SAM" id="MobiDB-lite"/>
    </source>
</evidence>
<dbReference type="Pfam" id="PF08137">
    <property type="entry name" value="DVL"/>
    <property type="match status" value="1"/>
</dbReference>